<reference evidence="2" key="1">
    <citation type="journal article" date="2023" name="G3 (Bethesda)">
        <title>Genome assembly and association tests identify interacting loci associated with vigor, precocity, and sex in interspecific pistachio rootstocks.</title>
        <authorList>
            <person name="Palmer W."/>
            <person name="Jacygrad E."/>
            <person name="Sagayaradj S."/>
            <person name="Cavanaugh K."/>
            <person name="Han R."/>
            <person name="Bertier L."/>
            <person name="Beede B."/>
            <person name="Kafkas S."/>
            <person name="Golino D."/>
            <person name="Preece J."/>
            <person name="Michelmore R."/>
        </authorList>
    </citation>
    <scope>NUCLEOTIDE SEQUENCE [LARGE SCALE GENOMIC DNA]</scope>
</reference>
<dbReference type="Proteomes" id="UP001163603">
    <property type="component" value="Chromosome 15"/>
</dbReference>
<evidence type="ECO:0000313" key="2">
    <source>
        <dbReference type="Proteomes" id="UP001163603"/>
    </source>
</evidence>
<gene>
    <name evidence="1" type="ORF">Pint_30494</name>
</gene>
<accession>A0ACC0X0C4</accession>
<sequence length="870" mass="95994">MKFFLCHFLLLFSFSASLHAVFCLNSDGVALLSLFRQWTSMPSSLSSSWNSSDSTPCKWVGIECDSKNNVVSFNLTGYAISGQLGPEIGHLRQLETIDLSTNDFFGNIPEELGNCSALKNFDLSSNRFTGQIPGNFKYLQNLGFLSLFSNSLDGEIPESLFRIPGLQVVYLNDNNFNGSIPRNVGDLSEVVTLWLNGNRLSNTIPESIGNCSKLQELYLNDNNLVGVLPESLNNLENLAYLDVSNNSLIGSIRLGSGNCKNFDTLVLSFNNFSAEIPPGLGNCSSLTTLAIVGSNLTGTIPSSFGLLDKLSYLDLCENHLSGKIPPELGQCKSLETLRLYTNQLEGKIPNELGMLSNLQDLELFSNNLTGEIPLSIWKISRLENLLVYSNSLSGELPSELSQLTYLKNISLYNNQFSGVIPQSLGINSSLVQVEFTNNKFTGEIPPNLCFGKQLRVLNMGLNQFHGRIPSDVGPIPESLIKLPDSSPSSFLGNPSLCVNCLSSGSLTCFGNSYLKPCYHHSSGLRGLSRIAIVLIVLGASLSLVFVLLGLVCLFLLQRRSKQELEISAEEGPSSLLNKVMKATENLNDRYVIGKGAHGVVYKALLGPNKVFALKKLVFGGHKAGRMSMIREIETVGKVRHRNLVRLEEFWLRKDCGLVMYRYMENGSLHDVLHATNQSPILEWNVRYKIAIGIAHGLAYLHHDCDPAIVHRDIKPQNILLDSEMEPHISDFGIAKLLDQSPSSTSSIFVPGTVGYIAPENAFTTKKSRESDVYSYGVVLLELITRRKPMDIDIVGWVSSVWSNTKEINHIVDSSLKEEFLDSNIREQVIGLLSVALECTNKEPNNRPDMRQVVKRLSNMNMNPPTTSKCS</sequence>
<organism evidence="1 2">
    <name type="scientific">Pistacia integerrima</name>
    <dbReference type="NCBI Taxonomy" id="434235"/>
    <lineage>
        <taxon>Eukaryota</taxon>
        <taxon>Viridiplantae</taxon>
        <taxon>Streptophyta</taxon>
        <taxon>Embryophyta</taxon>
        <taxon>Tracheophyta</taxon>
        <taxon>Spermatophyta</taxon>
        <taxon>Magnoliopsida</taxon>
        <taxon>eudicotyledons</taxon>
        <taxon>Gunneridae</taxon>
        <taxon>Pentapetalae</taxon>
        <taxon>rosids</taxon>
        <taxon>malvids</taxon>
        <taxon>Sapindales</taxon>
        <taxon>Anacardiaceae</taxon>
        <taxon>Pistacia</taxon>
    </lineage>
</organism>
<protein>
    <submittedName>
        <fullName evidence="1">Uncharacterized protein</fullName>
    </submittedName>
</protein>
<proteinExistence type="predicted"/>
<evidence type="ECO:0000313" key="1">
    <source>
        <dbReference type="EMBL" id="KAJ0007822.1"/>
    </source>
</evidence>
<keyword evidence="2" id="KW-1185">Reference proteome</keyword>
<name>A0ACC0X0C4_9ROSI</name>
<dbReference type="EMBL" id="CM047750">
    <property type="protein sequence ID" value="KAJ0007822.1"/>
    <property type="molecule type" value="Genomic_DNA"/>
</dbReference>
<comment type="caution">
    <text evidence="1">The sequence shown here is derived from an EMBL/GenBank/DDBJ whole genome shotgun (WGS) entry which is preliminary data.</text>
</comment>